<organism evidence="1 2">
    <name type="scientific">Marinomonas pontica</name>
    <dbReference type="NCBI Taxonomy" id="264739"/>
    <lineage>
        <taxon>Bacteria</taxon>
        <taxon>Pseudomonadati</taxon>
        <taxon>Pseudomonadota</taxon>
        <taxon>Gammaproteobacteria</taxon>
        <taxon>Oceanospirillales</taxon>
        <taxon>Oceanospirillaceae</taxon>
        <taxon>Marinomonas</taxon>
    </lineage>
</organism>
<keyword evidence="2" id="KW-1185">Reference proteome</keyword>
<sequence length="68" mass="8054">MLVISLFVCIQQSVERFQTRRKLARLTIQQLNDIGMTKERQHEEISRATIKGLWRDVVLLMKQKGRTL</sequence>
<evidence type="ECO:0008006" key="3">
    <source>
        <dbReference type="Google" id="ProtNLM"/>
    </source>
</evidence>
<gene>
    <name evidence="1" type="ORF">MACH16_10220</name>
</gene>
<proteinExistence type="predicted"/>
<dbReference type="EMBL" id="AP027271">
    <property type="protein sequence ID" value="BDX02274.1"/>
    <property type="molecule type" value="Genomic_DNA"/>
</dbReference>
<dbReference type="Proteomes" id="UP001307608">
    <property type="component" value="Chromosome"/>
</dbReference>
<protein>
    <recommendedName>
        <fullName evidence="3">DUF1127 domain-containing protein</fullName>
    </recommendedName>
</protein>
<dbReference type="RefSeq" id="WP_338265998.1">
    <property type="nucleotide sequence ID" value="NZ_AP027271.1"/>
</dbReference>
<evidence type="ECO:0000313" key="2">
    <source>
        <dbReference type="Proteomes" id="UP001307608"/>
    </source>
</evidence>
<name>A0ABM8FE00_9GAMM</name>
<accession>A0ABM8FE00</accession>
<reference evidence="1 2" key="1">
    <citation type="submission" date="2023-01" db="EMBL/GenBank/DDBJ databases">
        <title>Complete genome sequence of Marinomonas pontica strain 200518_36.</title>
        <authorList>
            <person name="Ueki S."/>
            <person name="Gajardo G."/>
            <person name="Maruyama F."/>
        </authorList>
    </citation>
    <scope>NUCLEOTIDE SEQUENCE [LARGE SCALE GENOMIC DNA]</scope>
    <source>
        <strain evidence="1 2">200518_36</strain>
    </source>
</reference>
<evidence type="ECO:0000313" key="1">
    <source>
        <dbReference type="EMBL" id="BDX02274.1"/>
    </source>
</evidence>